<evidence type="ECO:0000256" key="1">
    <source>
        <dbReference type="SAM" id="Phobius"/>
    </source>
</evidence>
<keyword evidence="1" id="KW-0812">Transmembrane</keyword>
<keyword evidence="1" id="KW-0472">Membrane</keyword>
<organism evidence="2">
    <name type="scientific">Lepeophtheirus salmonis</name>
    <name type="common">Salmon louse</name>
    <name type="synonym">Caligus salmonis</name>
    <dbReference type="NCBI Taxonomy" id="72036"/>
    <lineage>
        <taxon>Eukaryota</taxon>
        <taxon>Metazoa</taxon>
        <taxon>Ecdysozoa</taxon>
        <taxon>Arthropoda</taxon>
        <taxon>Crustacea</taxon>
        <taxon>Multicrustacea</taxon>
        <taxon>Hexanauplia</taxon>
        <taxon>Copepoda</taxon>
        <taxon>Siphonostomatoida</taxon>
        <taxon>Caligidae</taxon>
        <taxon>Lepeophtheirus</taxon>
    </lineage>
</organism>
<protein>
    <submittedName>
        <fullName evidence="2">Uncharacterized protein</fullName>
    </submittedName>
</protein>
<dbReference type="AlphaFoldDB" id="A0A0K2ULL5"/>
<proteinExistence type="predicted"/>
<reference evidence="2" key="1">
    <citation type="submission" date="2014-05" db="EMBL/GenBank/DDBJ databases">
        <authorList>
            <person name="Chronopoulou M."/>
        </authorList>
    </citation>
    <scope>NUCLEOTIDE SEQUENCE</scope>
    <source>
        <tissue evidence="2">Whole organism</tissue>
    </source>
</reference>
<accession>A0A0K2ULL5</accession>
<evidence type="ECO:0000313" key="2">
    <source>
        <dbReference type="EMBL" id="CDW39158.1"/>
    </source>
</evidence>
<name>A0A0K2ULL5_LEPSM</name>
<keyword evidence="1" id="KW-1133">Transmembrane helix</keyword>
<feature type="transmembrane region" description="Helical" evidence="1">
    <location>
        <begin position="48"/>
        <end position="70"/>
    </location>
</feature>
<dbReference type="EMBL" id="HACA01021797">
    <property type="protein sequence ID" value="CDW39158.1"/>
    <property type="molecule type" value="Transcribed_RNA"/>
</dbReference>
<sequence length="100" mass="11242">MNHSSCPKMLECLLFLLLSTRLNSSRRCISFLGFIPLGLSLISSCNIFKYILLLLVITILELILSFFVDIGSTSLSSWKSPNNLIRTNYFRISPSIPDGL</sequence>